<accession>A0A4Z2E2A3</accession>
<dbReference type="Proteomes" id="UP000314294">
    <property type="component" value="Unassembled WGS sequence"/>
</dbReference>
<feature type="compositionally biased region" description="Polar residues" evidence="1">
    <location>
        <begin position="94"/>
        <end position="104"/>
    </location>
</feature>
<feature type="region of interest" description="Disordered" evidence="1">
    <location>
        <begin position="74"/>
        <end position="104"/>
    </location>
</feature>
<gene>
    <name evidence="2" type="ORF">EYF80_066857</name>
</gene>
<name>A0A4Z2E2A3_9TELE</name>
<organism evidence="2 3">
    <name type="scientific">Liparis tanakae</name>
    <name type="common">Tanaka's snailfish</name>
    <dbReference type="NCBI Taxonomy" id="230148"/>
    <lineage>
        <taxon>Eukaryota</taxon>
        <taxon>Metazoa</taxon>
        <taxon>Chordata</taxon>
        <taxon>Craniata</taxon>
        <taxon>Vertebrata</taxon>
        <taxon>Euteleostomi</taxon>
        <taxon>Actinopterygii</taxon>
        <taxon>Neopterygii</taxon>
        <taxon>Teleostei</taxon>
        <taxon>Neoteleostei</taxon>
        <taxon>Acanthomorphata</taxon>
        <taxon>Eupercaria</taxon>
        <taxon>Perciformes</taxon>
        <taxon>Cottioidei</taxon>
        <taxon>Cottales</taxon>
        <taxon>Liparidae</taxon>
        <taxon>Liparis</taxon>
    </lineage>
</organism>
<dbReference type="EMBL" id="SRLO01020105">
    <property type="protein sequence ID" value="TNN23026.1"/>
    <property type="molecule type" value="Genomic_DNA"/>
</dbReference>
<evidence type="ECO:0000313" key="2">
    <source>
        <dbReference type="EMBL" id="TNN23026.1"/>
    </source>
</evidence>
<reference evidence="2 3" key="1">
    <citation type="submission" date="2019-03" db="EMBL/GenBank/DDBJ databases">
        <title>First draft genome of Liparis tanakae, snailfish: a comprehensive survey of snailfish specific genes.</title>
        <authorList>
            <person name="Kim W."/>
            <person name="Song I."/>
            <person name="Jeong J.-H."/>
            <person name="Kim D."/>
            <person name="Kim S."/>
            <person name="Ryu S."/>
            <person name="Song J.Y."/>
            <person name="Lee S.K."/>
        </authorList>
    </citation>
    <scope>NUCLEOTIDE SEQUENCE [LARGE SCALE GENOMIC DNA]</scope>
    <source>
        <tissue evidence="2">Muscle</tissue>
    </source>
</reference>
<proteinExistence type="predicted"/>
<comment type="caution">
    <text evidence="2">The sequence shown here is derived from an EMBL/GenBank/DDBJ whole genome shotgun (WGS) entry which is preliminary data.</text>
</comment>
<keyword evidence="3" id="KW-1185">Reference proteome</keyword>
<dbReference type="AlphaFoldDB" id="A0A4Z2E2A3"/>
<evidence type="ECO:0000256" key="1">
    <source>
        <dbReference type="SAM" id="MobiDB-lite"/>
    </source>
</evidence>
<evidence type="ECO:0000313" key="3">
    <source>
        <dbReference type="Proteomes" id="UP000314294"/>
    </source>
</evidence>
<protein>
    <submittedName>
        <fullName evidence="2">Uncharacterized protein</fullName>
    </submittedName>
</protein>
<sequence>MFPVRFPDASPGGVELDGLYVPQQSAKAKQPRKSSQRVCSLCSPACRVHCGASLALRHPDVIAQRLYAPPRSGCLQGSLPRVRSADRGGVRRTPVTNTSAPFCD</sequence>